<feature type="transmembrane region" description="Helical" evidence="10">
    <location>
        <begin position="124"/>
        <end position="143"/>
    </location>
</feature>
<dbReference type="PANTHER" id="PTHR43298">
    <property type="entry name" value="MULTIDRUG RESISTANCE PROTEIN NORM-RELATED"/>
    <property type="match status" value="1"/>
</dbReference>
<evidence type="ECO:0000256" key="7">
    <source>
        <dbReference type="ARBA" id="ARBA00023065"/>
    </source>
</evidence>
<feature type="transmembrane region" description="Helical" evidence="10">
    <location>
        <begin position="420"/>
        <end position="438"/>
    </location>
</feature>
<evidence type="ECO:0000256" key="2">
    <source>
        <dbReference type="ARBA" id="ARBA00022448"/>
    </source>
</evidence>
<evidence type="ECO:0000313" key="11">
    <source>
        <dbReference type="EMBL" id="MDK2126302.1"/>
    </source>
</evidence>
<keyword evidence="4" id="KW-1003">Cell membrane</keyword>
<keyword evidence="6 10" id="KW-1133">Transmembrane helix</keyword>
<keyword evidence="12" id="KW-1185">Reference proteome</keyword>
<gene>
    <name evidence="11" type="ORF">PZA18_19845</name>
</gene>
<dbReference type="RefSeq" id="WP_284102621.1">
    <property type="nucleotide sequence ID" value="NZ_JARRAF010000035.1"/>
</dbReference>
<evidence type="ECO:0000256" key="1">
    <source>
        <dbReference type="ARBA" id="ARBA00004429"/>
    </source>
</evidence>
<comment type="caution">
    <text evidence="11">The sequence shown here is derived from an EMBL/GenBank/DDBJ whole genome shotgun (WGS) entry which is preliminary data.</text>
</comment>
<feature type="transmembrane region" description="Helical" evidence="10">
    <location>
        <begin position="312"/>
        <end position="338"/>
    </location>
</feature>
<evidence type="ECO:0000256" key="6">
    <source>
        <dbReference type="ARBA" id="ARBA00022989"/>
    </source>
</evidence>
<evidence type="ECO:0000256" key="5">
    <source>
        <dbReference type="ARBA" id="ARBA00022692"/>
    </source>
</evidence>
<feature type="transmembrane region" description="Helical" evidence="10">
    <location>
        <begin position="88"/>
        <end position="112"/>
    </location>
</feature>
<feature type="transmembrane region" description="Helical" evidence="10">
    <location>
        <begin position="7"/>
        <end position="27"/>
    </location>
</feature>
<comment type="subcellular location">
    <subcellularLocation>
        <location evidence="1">Cell inner membrane</location>
        <topology evidence="1">Multi-pass membrane protein</topology>
    </subcellularLocation>
</comment>
<feature type="transmembrane region" description="Helical" evidence="10">
    <location>
        <begin position="383"/>
        <end position="408"/>
    </location>
</feature>
<feature type="transmembrane region" description="Helical" evidence="10">
    <location>
        <begin position="47"/>
        <end position="68"/>
    </location>
</feature>
<organism evidence="11 12">
    <name type="scientific">Parachitinimonas caeni</name>
    <dbReference type="NCBI Taxonomy" id="3031301"/>
    <lineage>
        <taxon>Bacteria</taxon>
        <taxon>Pseudomonadati</taxon>
        <taxon>Pseudomonadota</taxon>
        <taxon>Betaproteobacteria</taxon>
        <taxon>Neisseriales</taxon>
        <taxon>Chitinibacteraceae</taxon>
        <taxon>Parachitinimonas</taxon>
    </lineage>
</organism>
<reference evidence="11" key="1">
    <citation type="submission" date="2023-03" db="EMBL/GenBank/DDBJ databases">
        <title>Chitinimonas shenzhenensis gen. nov., sp. nov., a novel member of family Burkholderiaceae isolated from activated sludge collected in Shen Zhen, China.</title>
        <authorList>
            <person name="Wang X."/>
        </authorList>
    </citation>
    <scope>NUCLEOTIDE SEQUENCE</scope>
    <source>
        <strain evidence="11">DQS-5</strain>
    </source>
</reference>
<dbReference type="NCBIfam" id="TIGR00797">
    <property type="entry name" value="matE"/>
    <property type="match status" value="1"/>
</dbReference>
<feature type="transmembrane region" description="Helical" evidence="10">
    <location>
        <begin position="344"/>
        <end position="362"/>
    </location>
</feature>
<dbReference type="EMBL" id="JARRAF010000035">
    <property type="protein sequence ID" value="MDK2126302.1"/>
    <property type="molecule type" value="Genomic_DNA"/>
</dbReference>
<feature type="transmembrane region" description="Helical" evidence="10">
    <location>
        <begin position="155"/>
        <end position="176"/>
    </location>
</feature>
<dbReference type="InterPro" id="IPR050222">
    <property type="entry name" value="MATE_MdtK"/>
</dbReference>
<keyword evidence="5 10" id="KW-0812">Transmembrane</keyword>
<evidence type="ECO:0000256" key="8">
    <source>
        <dbReference type="ARBA" id="ARBA00023136"/>
    </source>
</evidence>
<keyword evidence="7" id="KW-0406">Ion transport</keyword>
<dbReference type="CDD" id="cd13131">
    <property type="entry name" value="MATE_NorM_like"/>
    <property type="match status" value="1"/>
</dbReference>
<protein>
    <recommendedName>
        <fullName evidence="9">Multidrug-efflux transporter</fullName>
    </recommendedName>
</protein>
<dbReference type="Proteomes" id="UP001172778">
    <property type="component" value="Unassembled WGS sequence"/>
</dbReference>
<evidence type="ECO:0000256" key="3">
    <source>
        <dbReference type="ARBA" id="ARBA00022449"/>
    </source>
</evidence>
<evidence type="ECO:0000256" key="10">
    <source>
        <dbReference type="SAM" id="Phobius"/>
    </source>
</evidence>
<dbReference type="PIRSF" id="PIRSF006603">
    <property type="entry name" value="DinF"/>
    <property type="match status" value="1"/>
</dbReference>
<proteinExistence type="predicted"/>
<evidence type="ECO:0000313" key="12">
    <source>
        <dbReference type="Proteomes" id="UP001172778"/>
    </source>
</evidence>
<dbReference type="Pfam" id="PF01554">
    <property type="entry name" value="MatE"/>
    <property type="match status" value="2"/>
</dbReference>
<keyword evidence="2" id="KW-0813">Transport</keyword>
<keyword evidence="8 10" id="KW-0472">Membrane</keyword>
<keyword evidence="3" id="KW-0050">Antiport</keyword>
<dbReference type="PANTHER" id="PTHR43298:SF2">
    <property type="entry name" value="FMN_FAD EXPORTER YEEO-RELATED"/>
    <property type="match status" value="1"/>
</dbReference>
<evidence type="ECO:0000256" key="4">
    <source>
        <dbReference type="ARBA" id="ARBA00022475"/>
    </source>
</evidence>
<feature type="transmembrane region" description="Helical" evidence="10">
    <location>
        <begin position="271"/>
        <end position="292"/>
    </location>
</feature>
<evidence type="ECO:0000256" key="9">
    <source>
        <dbReference type="ARBA" id="ARBA00031636"/>
    </source>
</evidence>
<name>A0ABT7E1V8_9NEIS</name>
<dbReference type="InterPro" id="IPR048279">
    <property type="entry name" value="MdtK-like"/>
</dbReference>
<feature type="transmembrane region" description="Helical" evidence="10">
    <location>
        <begin position="236"/>
        <end position="259"/>
    </location>
</feature>
<sequence>MQEAQSVWHLAWPIMIAQLAQTGMGFVDAVMAGRVSADDLAAVSLGVSVWVIIIVTLMGLMMAISPAVSQLYGAKEYHRIPHTVRQGLWMALGLALLAWAIGLGTLPVFSHIGLSPTVEEKARQFVIAVCFGLPAFTWFRILANYSASINRTRPMMVIGLIGLILNIPFNYILIYGKFGLPALGGVGCGYASALCGWISCLLLAAWIYWAEPYRDTMPFDRWEGPNWQEISQLLKLGVPIGITYFAEVTAFSLVALLIAKFGSVQIAAHQIALNFSSMVFMIPMSFGLACLVRVGQAVGEGDPYKARYSAWVGVGMSLAYAICSASFIALAASTIAGWYSQDEAVIKLASHFLLYAALFQLSDATQVSTSCAMRGYKSTRIPMLIHMTAFWGLSLPLGCVLGLAPDWIPFAPAKPMAAEGFWIAIVASLTLAAILLSWQLDKLSRRRIADAARPH</sequence>
<feature type="transmembrane region" description="Helical" evidence="10">
    <location>
        <begin position="182"/>
        <end position="209"/>
    </location>
</feature>
<accession>A0ABT7E1V8</accession>
<dbReference type="InterPro" id="IPR002528">
    <property type="entry name" value="MATE_fam"/>
</dbReference>